<evidence type="ECO:0000313" key="3">
    <source>
        <dbReference type="Proteomes" id="UP000276741"/>
    </source>
</evidence>
<reference evidence="1" key="3">
    <citation type="journal article" date="2019" name="BMC Res. Notes">
        <title>Complete genome sequence of the Sulfodiicoccus acidiphilus strain HS-1T, the first crenarchaeon that lacks polB3, isolated from an acidic hot spring in Ohwaku-dani, Hakone, Japan.</title>
        <authorList>
            <person name="Sakai H.D."/>
            <person name="Kurosawa N."/>
        </authorList>
    </citation>
    <scope>NUCLEOTIDE SEQUENCE</scope>
    <source>
        <strain evidence="1">HS-1</strain>
    </source>
</reference>
<reference evidence="2" key="4">
    <citation type="submission" date="2020-09" db="EMBL/GenBank/DDBJ databases">
        <authorList>
            <person name="Sun Q."/>
            <person name="Ohkuma M."/>
        </authorList>
    </citation>
    <scope>NUCLEOTIDE SEQUENCE</scope>
    <source>
        <strain evidence="2">JCM 31740</strain>
    </source>
</reference>
<dbReference type="Gene3D" id="3.40.462.20">
    <property type="match status" value="1"/>
</dbReference>
<evidence type="ECO:0000313" key="1">
    <source>
        <dbReference type="EMBL" id="BBD73198.1"/>
    </source>
</evidence>
<dbReference type="Proteomes" id="UP000616143">
    <property type="component" value="Unassembled WGS sequence"/>
</dbReference>
<proteinExistence type="predicted"/>
<reference evidence="3" key="2">
    <citation type="submission" date="2018-04" db="EMBL/GenBank/DDBJ databases">
        <title>Complete genome sequence of Sulfodiicoccus acidiphilus strain HS-1.</title>
        <authorList>
            <person name="Sakai H.D."/>
            <person name="Kurosawa N."/>
        </authorList>
    </citation>
    <scope>NUCLEOTIDE SEQUENCE [LARGE SCALE GENOMIC DNA]</scope>
    <source>
        <strain evidence="3">HS-1</strain>
    </source>
</reference>
<dbReference type="KEGG" id="sacd:HS1genome_1587"/>
<gene>
    <name evidence="2" type="ORF">GCM10007116_18320</name>
    <name evidence="1" type="ORF">HS1genome_1587</name>
</gene>
<name>A0A348B4U6_9CREN</name>
<reference evidence="2" key="1">
    <citation type="journal article" date="2014" name="Int. J. Syst. Evol. Microbiol.">
        <title>Complete genome sequence of Corynebacterium casei LMG S-19264T (=DSM 44701T), isolated from a smear-ripened cheese.</title>
        <authorList>
            <consortium name="US DOE Joint Genome Institute (JGI-PGF)"/>
            <person name="Walter F."/>
            <person name="Albersmeier A."/>
            <person name="Kalinowski J."/>
            <person name="Ruckert C."/>
        </authorList>
    </citation>
    <scope>NUCLEOTIDE SEQUENCE</scope>
    <source>
        <strain evidence="2">JCM 31740</strain>
    </source>
</reference>
<accession>A0A348B4U6</accession>
<organism evidence="1 3">
    <name type="scientific">Sulfodiicoccus acidiphilus</name>
    <dbReference type="NCBI Taxonomy" id="1670455"/>
    <lineage>
        <taxon>Archaea</taxon>
        <taxon>Thermoproteota</taxon>
        <taxon>Thermoprotei</taxon>
        <taxon>Sulfolobales</taxon>
        <taxon>Sulfolobaceae</taxon>
        <taxon>Sulfodiicoccus</taxon>
    </lineage>
</organism>
<keyword evidence="3" id="KW-1185">Reference proteome</keyword>
<dbReference type="EMBL" id="AP018553">
    <property type="protein sequence ID" value="BBD73198.1"/>
    <property type="molecule type" value="Genomic_DNA"/>
</dbReference>
<evidence type="ECO:0000313" key="2">
    <source>
        <dbReference type="EMBL" id="GGU01442.1"/>
    </source>
</evidence>
<dbReference type="AlphaFoldDB" id="A0A348B4U6"/>
<sequence>MGDPEEGEVELAPVKQISASKVDMMGPIPYTALQALADPLNPPHLNNHWKNQFMDDLKDETVEAVRKYFLTSTSPISELHFEYVGKGVSEVSEEENTFGHRKAKWIVNIVVKWDDPRHTEANVS</sequence>
<protein>
    <submittedName>
        <fullName evidence="1">Uncharacterized protein</fullName>
    </submittedName>
</protein>
<dbReference type="EMBL" id="BMQS01000019">
    <property type="protein sequence ID" value="GGU01442.1"/>
    <property type="molecule type" value="Genomic_DNA"/>
</dbReference>
<dbReference type="Proteomes" id="UP000276741">
    <property type="component" value="Chromosome"/>
</dbReference>